<keyword evidence="2" id="KW-1185">Reference proteome</keyword>
<name>A0ABW3W9V6_9RHOO</name>
<dbReference type="RefSeq" id="WP_277830336.1">
    <property type="nucleotide sequence ID" value="NZ_JARQZE010000001.1"/>
</dbReference>
<evidence type="ECO:0000313" key="2">
    <source>
        <dbReference type="Proteomes" id="UP001597158"/>
    </source>
</evidence>
<reference evidence="2" key="1">
    <citation type="journal article" date="2019" name="Int. J. Syst. Evol. Microbiol.">
        <title>The Global Catalogue of Microorganisms (GCM) 10K type strain sequencing project: providing services to taxonomists for standard genome sequencing and annotation.</title>
        <authorList>
            <consortium name="The Broad Institute Genomics Platform"/>
            <consortium name="The Broad Institute Genome Sequencing Center for Infectious Disease"/>
            <person name="Wu L."/>
            <person name="Ma J."/>
        </authorList>
    </citation>
    <scope>NUCLEOTIDE SEQUENCE [LARGE SCALE GENOMIC DNA]</scope>
    <source>
        <strain evidence="2">CCUG 48884</strain>
    </source>
</reference>
<gene>
    <name evidence="1" type="ORF">ACFQ4M_00600</name>
</gene>
<protein>
    <submittedName>
        <fullName evidence="1">Uncharacterized protein</fullName>
    </submittedName>
</protein>
<accession>A0ABW3W9V6</accession>
<dbReference type="EMBL" id="JBHTMC010000001">
    <property type="protein sequence ID" value="MFD1262060.1"/>
    <property type="molecule type" value="Genomic_DNA"/>
</dbReference>
<dbReference type="Proteomes" id="UP001597158">
    <property type="component" value="Unassembled WGS sequence"/>
</dbReference>
<sequence length="193" mass="20837">MSADGGSVVAGVLVVIGIHREELAFGREVLDGFDRGEIDVLEVPDGLSGRRPLPDECFRNRVVHRALYLQLLSQLGPAHRLLLDLHAGHDDRGPSADLLCASPRLRACLMHALESPATLAAGEALPSLREQVRIVALDAGQPLHARTVIPEAVWNNPRFAYLGVEVYLPDDAARRASAVLLARRIIHLAGCCA</sequence>
<organism evidence="1 2">
    <name type="scientific">Thauera mechernichensis</name>
    <dbReference type="NCBI Taxonomy" id="82788"/>
    <lineage>
        <taxon>Bacteria</taxon>
        <taxon>Pseudomonadati</taxon>
        <taxon>Pseudomonadota</taxon>
        <taxon>Betaproteobacteria</taxon>
        <taxon>Rhodocyclales</taxon>
        <taxon>Zoogloeaceae</taxon>
        <taxon>Thauera</taxon>
    </lineage>
</organism>
<proteinExistence type="predicted"/>
<comment type="caution">
    <text evidence="1">The sequence shown here is derived from an EMBL/GenBank/DDBJ whole genome shotgun (WGS) entry which is preliminary data.</text>
</comment>
<evidence type="ECO:0000313" key="1">
    <source>
        <dbReference type="EMBL" id="MFD1262060.1"/>
    </source>
</evidence>